<comment type="caution">
    <text evidence="2">The sequence shown here is derived from an EMBL/GenBank/DDBJ whole genome shotgun (WGS) entry which is preliminary data.</text>
</comment>
<organism evidence="2 3">
    <name type="scientific">Pleurodeles waltl</name>
    <name type="common">Iberian ribbed newt</name>
    <dbReference type="NCBI Taxonomy" id="8319"/>
    <lineage>
        <taxon>Eukaryota</taxon>
        <taxon>Metazoa</taxon>
        <taxon>Chordata</taxon>
        <taxon>Craniata</taxon>
        <taxon>Vertebrata</taxon>
        <taxon>Euteleostomi</taxon>
        <taxon>Amphibia</taxon>
        <taxon>Batrachia</taxon>
        <taxon>Caudata</taxon>
        <taxon>Salamandroidea</taxon>
        <taxon>Salamandridae</taxon>
        <taxon>Pleurodelinae</taxon>
        <taxon>Pleurodeles</taxon>
    </lineage>
</organism>
<name>A0AAV7NIE4_PLEWA</name>
<gene>
    <name evidence="2" type="ORF">NDU88_004052</name>
</gene>
<dbReference type="Proteomes" id="UP001066276">
    <property type="component" value="Chromosome 8"/>
</dbReference>
<feature type="region of interest" description="Disordered" evidence="1">
    <location>
        <begin position="1"/>
        <end position="22"/>
    </location>
</feature>
<dbReference type="EMBL" id="JANPWB010000012">
    <property type="protein sequence ID" value="KAJ1115830.1"/>
    <property type="molecule type" value="Genomic_DNA"/>
</dbReference>
<protein>
    <submittedName>
        <fullName evidence="2">Uncharacterized protein</fullName>
    </submittedName>
</protein>
<evidence type="ECO:0000313" key="3">
    <source>
        <dbReference type="Proteomes" id="UP001066276"/>
    </source>
</evidence>
<sequence>MSLVLRPRPPCEPGQGGESNFIVETPTLSAPHTTGFRKESVEEPKDHSKYFSAISVGGSVFMMPVKLRVRVPSRGPPLVQSQKAICSIGKGEEALRKGVINS</sequence>
<reference evidence="2" key="1">
    <citation type="journal article" date="2022" name="bioRxiv">
        <title>Sequencing and chromosome-scale assembly of the giantPleurodeles waltlgenome.</title>
        <authorList>
            <person name="Brown T."/>
            <person name="Elewa A."/>
            <person name="Iarovenko S."/>
            <person name="Subramanian E."/>
            <person name="Araus A.J."/>
            <person name="Petzold A."/>
            <person name="Susuki M."/>
            <person name="Suzuki K.-i.T."/>
            <person name="Hayashi T."/>
            <person name="Toyoda A."/>
            <person name="Oliveira C."/>
            <person name="Osipova E."/>
            <person name="Leigh N.D."/>
            <person name="Simon A."/>
            <person name="Yun M.H."/>
        </authorList>
    </citation>
    <scope>NUCLEOTIDE SEQUENCE</scope>
    <source>
        <strain evidence="2">20211129_DDA</strain>
        <tissue evidence="2">Liver</tissue>
    </source>
</reference>
<proteinExistence type="predicted"/>
<accession>A0AAV7NIE4</accession>
<evidence type="ECO:0000256" key="1">
    <source>
        <dbReference type="SAM" id="MobiDB-lite"/>
    </source>
</evidence>
<keyword evidence="3" id="KW-1185">Reference proteome</keyword>
<evidence type="ECO:0000313" key="2">
    <source>
        <dbReference type="EMBL" id="KAJ1115830.1"/>
    </source>
</evidence>
<dbReference type="AlphaFoldDB" id="A0AAV7NIE4"/>